<dbReference type="AlphaFoldDB" id="A0A699SPW2"/>
<dbReference type="EMBL" id="BKCJ011181504">
    <property type="protein sequence ID" value="GFC99911.1"/>
    <property type="molecule type" value="Genomic_DNA"/>
</dbReference>
<evidence type="ECO:0000313" key="1">
    <source>
        <dbReference type="EMBL" id="GFC99911.1"/>
    </source>
</evidence>
<reference evidence="1" key="1">
    <citation type="journal article" date="2019" name="Sci. Rep.">
        <title>Draft genome of Tanacetum cinerariifolium, the natural source of mosquito coil.</title>
        <authorList>
            <person name="Yamashiro T."/>
            <person name="Shiraishi A."/>
            <person name="Satake H."/>
            <person name="Nakayama K."/>
        </authorList>
    </citation>
    <scope>NUCLEOTIDE SEQUENCE</scope>
</reference>
<sequence>MALPPSDQRHLWLQYRDPAYIDEIVHDFKDRIGTIFSREVNRVRVLDLEAIHAALRQDLAVKMRMTEFMTALDLHTAKEMAGDNFGAYWAESLRKIADKGDLAAYWTEISFDGDFLSCVPSYRSIQDHVRKLC</sequence>
<gene>
    <name evidence="1" type="ORF">Tci_871881</name>
</gene>
<accession>A0A699SPW2</accession>
<comment type="caution">
    <text evidence="1">The sequence shown here is derived from an EMBL/GenBank/DDBJ whole genome shotgun (WGS) entry which is preliminary data.</text>
</comment>
<organism evidence="1">
    <name type="scientific">Tanacetum cinerariifolium</name>
    <name type="common">Dalmatian daisy</name>
    <name type="synonym">Chrysanthemum cinerariifolium</name>
    <dbReference type="NCBI Taxonomy" id="118510"/>
    <lineage>
        <taxon>Eukaryota</taxon>
        <taxon>Viridiplantae</taxon>
        <taxon>Streptophyta</taxon>
        <taxon>Embryophyta</taxon>
        <taxon>Tracheophyta</taxon>
        <taxon>Spermatophyta</taxon>
        <taxon>Magnoliopsida</taxon>
        <taxon>eudicotyledons</taxon>
        <taxon>Gunneridae</taxon>
        <taxon>Pentapetalae</taxon>
        <taxon>asterids</taxon>
        <taxon>campanulids</taxon>
        <taxon>Asterales</taxon>
        <taxon>Asteraceae</taxon>
        <taxon>Asteroideae</taxon>
        <taxon>Anthemideae</taxon>
        <taxon>Anthemidinae</taxon>
        <taxon>Tanacetum</taxon>
    </lineage>
</organism>
<feature type="non-terminal residue" evidence="1">
    <location>
        <position position="133"/>
    </location>
</feature>
<name>A0A699SPW2_TANCI</name>
<protein>
    <submittedName>
        <fullName evidence="1">Uncharacterized protein</fullName>
    </submittedName>
</protein>
<proteinExistence type="predicted"/>